<dbReference type="GO" id="GO:0016755">
    <property type="term" value="F:aminoacyltransferase activity"/>
    <property type="evidence" value="ECO:0007669"/>
    <property type="project" value="InterPro"/>
</dbReference>
<keyword evidence="4" id="KW-0573">Peptidoglycan synthesis</keyword>
<organism evidence="8 9">
    <name type="scientific">Hanstruepera neustonica</name>
    <dbReference type="NCBI Taxonomy" id="1445657"/>
    <lineage>
        <taxon>Bacteria</taxon>
        <taxon>Pseudomonadati</taxon>
        <taxon>Bacteroidota</taxon>
        <taxon>Flavobacteriia</taxon>
        <taxon>Flavobacteriales</taxon>
        <taxon>Flavobacteriaceae</taxon>
        <taxon>Hanstruepera</taxon>
    </lineage>
</organism>
<accession>A0A2K1DVL3</accession>
<dbReference type="GO" id="GO:0008360">
    <property type="term" value="P:regulation of cell shape"/>
    <property type="evidence" value="ECO:0007669"/>
    <property type="project" value="UniProtKB-KW"/>
</dbReference>
<dbReference type="Pfam" id="PF13480">
    <property type="entry name" value="Acetyltransf_6"/>
    <property type="match status" value="1"/>
</dbReference>
<evidence type="ECO:0000256" key="2">
    <source>
        <dbReference type="ARBA" id="ARBA00022679"/>
    </source>
</evidence>
<protein>
    <recommendedName>
        <fullName evidence="7">BioF2-like acetyltransferase domain-containing protein</fullName>
    </recommendedName>
</protein>
<dbReference type="GO" id="GO:0071555">
    <property type="term" value="P:cell wall organization"/>
    <property type="evidence" value="ECO:0007669"/>
    <property type="project" value="UniProtKB-KW"/>
</dbReference>
<reference evidence="8 9" key="1">
    <citation type="submission" date="2018-01" db="EMBL/GenBank/DDBJ databases">
        <title>The draft genome of Hanstruepera neustonica JCM19743.</title>
        <authorList>
            <person name="He R.-H."/>
            <person name="Du Z.-J."/>
        </authorList>
    </citation>
    <scope>NUCLEOTIDE SEQUENCE [LARGE SCALE GENOMIC DNA]</scope>
    <source>
        <strain evidence="8 9">JCM19743</strain>
    </source>
</reference>
<dbReference type="SUPFAM" id="SSF55729">
    <property type="entry name" value="Acyl-CoA N-acyltransferases (Nat)"/>
    <property type="match status" value="2"/>
</dbReference>
<evidence type="ECO:0000313" key="8">
    <source>
        <dbReference type="EMBL" id="PNQ72088.1"/>
    </source>
</evidence>
<evidence type="ECO:0000256" key="6">
    <source>
        <dbReference type="ARBA" id="ARBA00023316"/>
    </source>
</evidence>
<sequence>MEFIFTKERRWLELWDLFVLDNPKGSHLILSSWLASYDSYGFDYEVGVIVKNGVIVGGCGIVIPKFFVFKFYIIPHGPLFSDDYEVDDGYFFGSLEQRARARGCCYIQISAPLSTNKKITTFSYESNVGTRIEKFYKPGKFFQYVYASYGLNWVDFGTHCSAEDFLNGLTPKVRRNIRMPYNKGAEAIFVKDEASIAKGYELIIENAKTGNYQVRPFEAFKETILDLINKEQAYFVVCKVDGIPKAAGFFVETKGFITNIMGGVLREKPDIKLGYMLQWELIKKSFEKGFSGYNISMGGSLGVQDFKSKFGAEAIFYDEPHYHLILNPIYFRLFKFFDKYMKPHKGKISKLLSYLK</sequence>
<dbReference type="OrthoDB" id="1112315at2"/>
<keyword evidence="6" id="KW-0961">Cell wall biogenesis/degradation</keyword>
<comment type="caution">
    <text evidence="8">The sequence shown here is derived from an EMBL/GenBank/DDBJ whole genome shotgun (WGS) entry which is preliminary data.</text>
</comment>
<evidence type="ECO:0000256" key="4">
    <source>
        <dbReference type="ARBA" id="ARBA00022984"/>
    </source>
</evidence>
<keyword evidence="9" id="KW-1185">Reference proteome</keyword>
<evidence type="ECO:0000259" key="7">
    <source>
        <dbReference type="Pfam" id="PF13480"/>
    </source>
</evidence>
<dbReference type="PANTHER" id="PTHR36174">
    <property type="entry name" value="LIPID II:GLYCINE GLYCYLTRANSFERASE"/>
    <property type="match status" value="1"/>
</dbReference>
<evidence type="ECO:0000313" key="9">
    <source>
        <dbReference type="Proteomes" id="UP000236641"/>
    </source>
</evidence>
<keyword evidence="3" id="KW-0133">Cell shape</keyword>
<evidence type="ECO:0000256" key="3">
    <source>
        <dbReference type="ARBA" id="ARBA00022960"/>
    </source>
</evidence>
<name>A0A2K1DVL3_9FLAO</name>
<keyword evidence="5" id="KW-0012">Acyltransferase</keyword>
<dbReference type="RefSeq" id="WP_103053021.1">
    <property type="nucleotide sequence ID" value="NZ_POWF01000011.1"/>
</dbReference>
<dbReference type="EMBL" id="POWF01000011">
    <property type="protein sequence ID" value="PNQ72088.1"/>
    <property type="molecule type" value="Genomic_DNA"/>
</dbReference>
<dbReference type="GO" id="GO:0009252">
    <property type="term" value="P:peptidoglycan biosynthetic process"/>
    <property type="evidence" value="ECO:0007669"/>
    <property type="project" value="UniProtKB-KW"/>
</dbReference>
<evidence type="ECO:0000256" key="5">
    <source>
        <dbReference type="ARBA" id="ARBA00023315"/>
    </source>
</evidence>
<dbReference type="Proteomes" id="UP000236641">
    <property type="component" value="Unassembled WGS sequence"/>
</dbReference>
<dbReference type="AlphaFoldDB" id="A0A2K1DVL3"/>
<dbReference type="PROSITE" id="PS51191">
    <property type="entry name" value="FEMABX"/>
    <property type="match status" value="1"/>
</dbReference>
<proteinExistence type="inferred from homology"/>
<feature type="domain" description="BioF2-like acetyltransferase" evidence="7">
    <location>
        <begin position="172"/>
        <end position="299"/>
    </location>
</feature>
<dbReference type="InterPro" id="IPR016181">
    <property type="entry name" value="Acyl_CoA_acyltransferase"/>
</dbReference>
<dbReference type="PANTHER" id="PTHR36174:SF1">
    <property type="entry name" value="LIPID II:GLYCINE GLYCYLTRANSFERASE"/>
    <property type="match status" value="1"/>
</dbReference>
<gene>
    <name evidence="8" type="ORF">C1T31_13360</name>
</gene>
<comment type="similarity">
    <text evidence="1">Belongs to the FemABX family.</text>
</comment>
<keyword evidence="2" id="KW-0808">Transferase</keyword>
<dbReference type="InterPro" id="IPR003447">
    <property type="entry name" value="FEMABX"/>
</dbReference>
<dbReference type="InterPro" id="IPR038740">
    <property type="entry name" value="BioF2-like_GNAT_dom"/>
</dbReference>
<dbReference type="InterPro" id="IPR050644">
    <property type="entry name" value="PG_Glycine_Bridge_Synth"/>
</dbReference>
<evidence type="ECO:0000256" key="1">
    <source>
        <dbReference type="ARBA" id="ARBA00009943"/>
    </source>
</evidence>
<dbReference type="Gene3D" id="3.40.630.30">
    <property type="match status" value="2"/>
</dbReference>